<dbReference type="Proteomes" id="UP000807504">
    <property type="component" value="Unassembled WGS sequence"/>
</dbReference>
<name>A0A8T0FPL6_ARGBR</name>
<dbReference type="AlphaFoldDB" id="A0A8T0FPL6"/>
<sequence>MDKWATNMSCDGMELSSDTELSEMFGEIGYKSKIQNIRNNKRRILPSSPESASENIEELPDSWKFLWSSQNLAPKVFDFDEQDRHTGCLERNSFLSAPPRKG</sequence>
<proteinExistence type="predicted"/>
<keyword evidence="2" id="KW-1185">Reference proteome</keyword>
<accession>A0A8T0FPL6</accession>
<evidence type="ECO:0000313" key="1">
    <source>
        <dbReference type="EMBL" id="KAF8791569.1"/>
    </source>
</evidence>
<reference evidence="1" key="2">
    <citation type="submission" date="2020-06" db="EMBL/GenBank/DDBJ databases">
        <authorList>
            <person name="Sheffer M."/>
        </authorList>
    </citation>
    <scope>NUCLEOTIDE SEQUENCE</scope>
</reference>
<gene>
    <name evidence="1" type="ORF">HNY73_006414</name>
</gene>
<evidence type="ECO:0000313" key="2">
    <source>
        <dbReference type="Proteomes" id="UP000807504"/>
    </source>
</evidence>
<reference evidence="1" key="1">
    <citation type="journal article" date="2020" name="bioRxiv">
        <title>Chromosome-level reference genome of the European wasp spider Argiope bruennichi: a resource for studies on range expansion and evolutionary adaptation.</title>
        <authorList>
            <person name="Sheffer M.M."/>
            <person name="Hoppe A."/>
            <person name="Krehenwinkel H."/>
            <person name="Uhl G."/>
            <person name="Kuss A.W."/>
            <person name="Jensen L."/>
            <person name="Jensen C."/>
            <person name="Gillespie R.G."/>
            <person name="Hoff K.J."/>
            <person name="Prost S."/>
        </authorList>
    </citation>
    <scope>NUCLEOTIDE SEQUENCE</scope>
</reference>
<protein>
    <submittedName>
        <fullName evidence="1">Uncharacterized protein</fullName>
    </submittedName>
</protein>
<organism evidence="1 2">
    <name type="scientific">Argiope bruennichi</name>
    <name type="common">Wasp spider</name>
    <name type="synonym">Aranea bruennichi</name>
    <dbReference type="NCBI Taxonomy" id="94029"/>
    <lineage>
        <taxon>Eukaryota</taxon>
        <taxon>Metazoa</taxon>
        <taxon>Ecdysozoa</taxon>
        <taxon>Arthropoda</taxon>
        <taxon>Chelicerata</taxon>
        <taxon>Arachnida</taxon>
        <taxon>Araneae</taxon>
        <taxon>Araneomorphae</taxon>
        <taxon>Entelegynae</taxon>
        <taxon>Araneoidea</taxon>
        <taxon>Araneidae</taxon>
        <taxon>Argiope</taxon>
    </lineage>
</organism>
<comment type="caution">
    <text evidence="1">The sequence shown here is derived from an EMBL/GenBank/DDBJ whole genome shotgun (WGS) entry which is preliminary data.</text>
</comment>
<dbReference type="EMBL" id="JABXBU010000011">
    <property type="protein sequence ID" value="KAF8791569.1"/>
    <property type="molecule type" value="Genomic_DNA"/>
</dbReference>